<evidence type="ECO:0000313" key="6">
    <source>
        <dbReference type="Proteomes" id="UP000003835"/>
    </source>
</evidence>
<feature type="transmembrane region" description="Helical" evidence="3">
    <location>
        <begin position="309"/>
        <end position="338"/>
    </location>
</feature>
<keyword evidence="5" id="KW-0808">Transferase</keyword>
<dbReference type="Gene3D" id="1.10.510.10">
    <property type="entry name" value="Transferase(Phosphotransferase) domain 1"/>
    <property type="match status" value="1"/>
</dbReference>
<dbReference type="InterPro" id="IPR000719">
    <property type="entry name" value="Prot_kinase_dom"/>
</dbReference>
<name>B4VRK2_9CYAN</name>
<reference evidence="5 6" key="1">
    <citation type="submission" date="2008-07" db="EMBL/GenBank/DDBJ databases">
        <authorList>
            <person name="Tandeau de Marsac N."/>
            <person name="Ferriera S."/>
            <person name="Johnson J."/>
            <person name="Kravitz S."/>
            <person name="Beeson K."/>
            <person name="Sutton G."/>
            <person name="Rogers Y.-H."/>
            <person name="Friedman R."/>
            <person name="Frazier M."/>
            <person name="Venter J.C."/>
        </authorList>
    </citation>
    <scope>NUCLEOTIDE SEQUENCE [LARGE SCALE GENOMIC DNA]</scope>
    <source>
        <strain evidence="5 6">PCC 7420</strain>
    </source>
</reference>
<evidence type="ECO:0000256" key="3">
    <source>
        <dbReference type="SAM" id="Phobius"/>
    </source>
</evidence>
<dbReference type="OrthoDB" id="5518868at2"/>
<dbReference type="PROSITE" id="PS50011">
    <property type="entry name" value="PROTEIN_KINASE_DOM"/>
    <property type="match status" value="1"/>
</dbReference>
<dbReference type="PANTHER" id="PTHR24363:SF7">
    <property type="entry name" value="SERINE_THREONINE-PROTEIN KINASE-LIKE PROTEIN E"/>
    <property type="match status" value="1"/>
</dbReference>
<evidence type="ECO:0000259" key="4">
    <source>
        <dbReference type="PROSITE" id="PS50011"/>
    </source>
</evidence>
<accession>B4VRK2</accession>
<keyword evidence="5" id="KW-0418">Kinase</keyword>
<gene>
    <name evidence="5" type="ORF">MC7420_1384</name>
</gene>
<dbReference type="eggNOG" id="COG0515">
    <property type="taxonomic scope" value="Bacteria"/>
</dbReference>
<evidence type="ECO:0000256" key="2">
    <source>
        <dbReference type="ARBA" id="ARBA00022840"/>
    </source>
</evidence>
<keyword evidence="2" id="KW-0067">ATP-binding</keyword>
<dbReference type="STRING" id="118168.MC7420_1384"/>
<keyword evidence="3" id="KW-1133">Transmembrane helix</keyword>
<feature type="domain" description="Protein kinase" evidence="4">
    <location>
        <begin position="10"/>
        <end position="270"/>
    </location>
</feature>
<evidence type="ECO:0000313" key="5">
    <source>
        <dbReference type="EMBL" id="EDX75466.1"/>
    </source>
</evidence>
<evidence type="ECO:0000256" key="1">
    <source>
        <dbReference type="ARBA" id="ARBA00022741"/>
    </source>
</evidence>
<dbReference type="GO" id="GO:0004674">
    <property type="term" value="F:protein serine/threonine kinase activity"/>
    <property type="evidence" value="ECO:0007669"/>
    <property type="project" value="TreeGrafter"/>
</dbReference>
<dbReference type="AlphaFoldDB" id="B4VRK2"/>
<keyword evidence="3" id="KW-0472">Membrane</keyword>
<dbReference type="HOGENOM" id="CLU_000288_135_7_3"/>
<keyword evidence="3" id="KW-0812">Transmembrane</keyword>
<dbReference type="InterPro" id="IPR011009">
    <property type="entry name" value="Kinase-like_dom_sf"/>
</dbReference>
<dbReference type="PANTHER" id="PTHR24363">
    <property type="entry name" value="SERINE/THREONINE PROTEIN KINASE"/>
    <property type="match status" value="1"/>
</dbReference>
<dbReference type="SMART" id="SM00220">
    <property type="entry name" value="S_TKc"/>
    <property type="match status" value="1"/>
</dbReference>
<dbReference type="Proteomes" id="UP000003835">
    <property type="component" value="Unassembled WGS sequence"/>
</dbReference>
<keyword evidence="6" id="KW-1185">Reference proteome</keyword>
<feature type="transmembrane region" description="Helical" evidence="3">
    <location>
        <begin position="350"/>
        <end position="368"/>
    </location>
</feature>
<dbReference type="PROSITE" id="PS00108">
    <property type="entry name" value="PROTEIN_KINASE_ST"/>
    <property type="match status" value="1"/>
</dbReference>
<dbReference type="InterPro" id="IPR008271">
    <property type="entry name" value="Ser/Thr_kinase_AS"/>
</dbReference>
<dbReference type="CDD" id="cd14014">
    <property type="entry name" value="STKc_PknB_like"/>
    <property type="match status" value="1"/>
</dbReference>
<dbReference type="SUPFAM" id="SSF56112">
    <property type="entry name" value="Protein kinase-like (PK-like)"/>
    <property type="match status" value="1"/>
</dbReference>
<dbReference type="Pfam" id="PF00069">
    <property type="entry name" value="Pkinase"/>
    <property type="match status" value="1"/>
</dbReference>
<protein>
    <submittedName>
        <fullName evidence="5">Protein kinase domain</fullName>
    </submittedName>
</protein>
<proteinExistence type="predicted"/>
<keyword evidence="1" id="KW-0547">Nucleotide-binding</keyword>
<dbReference type="EMBL" id="DS989849">
    <property type="protein sequence ID" value="EDX75466.1"/>
    <property type="molecule type" value="Genomic_DNA"/>
</dbReference>
<dbReference type="GO" id="GO:0005524">
    <property type="term" value="F:ATP binding"/>
    <property type="evidence" value="ECO:0007669"/>
    <property type="project" value="UniProtKB-KW"/>
</dbReference>
<dbReference type="RefSeq" id="WP_006101175.1">
    <property type="nucleotide sequence ID" value="NZ_DS989849.1"/>
</dbReference>
<sequence>MVINILNKRYAIQKQINKNTGRRTLLARDLKTQDLVVIKLLIFGEGFQADDWKLFEREAQILKLLSHPAIPCYLDYFDIDASMGKGLALVQRYIPAKSLDQWLKDGRTFSEEEIKQLAQALLEILCYLHEPPPPVIHRDIKPSNVLLVSRSSNSVGQVYLVDFGLVQTLAAQKCSIMTVVGTYGYMPPEQFGGRTVPASDLYSLGATLIYLITGRHPADFPQKNLRIQFESFVNLSSELIDWLKWMIQPSLNRRPASAGEALQALAHPPQKADIFAVCEKPFWSRIKIKNYGDKVEVVISPKDLTINDYVASLIMIVYFGISLGLFGILPAIIVGILIKIVNPEFSDFELLHWFFVSTSVVFVIISVVKKWIILPKSCSSILEAIGLHKIIFYSRKLYFIHEVIGLKNQQLIIIKNTITKLIYIHHIRMIAGTFKEEDYTWLFSPIIIIGTEQKNYALSAAFLELVEPEMEWLAHELSKWSGVQITVEDEPQEVEKMVRILDS</sequence>
<organism evidence="5 6">
    <name type="scientific">Coleofasciculus chthonoplastes PCC 7420</name>
    <dbReference type="NCBI Taxonomy" id="118168"/>
    <lineage>
        <taxon>Bacteria</taxon>
        <taxon>Bacillati</taxon>
        <taxon>Cyanobacteriota</taxon>
        <taxon>Cyanophyceae</taxon>
        <taxon>Coleofasciculales</taxon>
        <taxon>Coleofasciculaceae</taxon>
        <taxon>Coleofasciculus</taxon>
    </lineage>
</organism>